<evidence type="ECO:0008006" key="8">
    <source>
        <dbReference type="Google" id="ProtNLM"/>
    </source>
</evidence>
<sequence length="127" mass="13899">MNHLQNLKVLSFPINNLTGSIPTTIFNISSLLNISLFNNSLSGSLPMDMCYANSKLKELDLSSSHLNGKIPIGLGQCIKLQVISLGYNDFTGSIPSGIGNLVKLQRLFISQCTLFLSSKAFKDLLFF</sequence>
<evidence type="ECO:0000313" key="7">
    <source>
        <dbReference type="Proteomes" id="UP001227230"/>
    </source>
</evidence>
<evidence type="ECO:0000256" key="2">
    <source>
        <dbReference type="ARBA" id="ARBA00022737"/>
    </source>
</evidence>
<evidence type="ECO:0000256" key="4">
    <source>
        <dbReference type="ARBA" id="ARBA00022840"/>
    </source>
</evidence>
<gene>
    <name evidence="6" type="ORF">VitviT2T_015615</name>
</gene>
<dbReference type="Proteomes" id="UP001227230">
    <property type="component" value="Chromosome 10"/>
</dbReference>
<proteinExistence type="predicted"/>
<dbReference type="EMBL" id="CP126657">
    <property type="protein sequence ID" value="WJZ96977.1"/>
    <property type="molecule type" value="Genomic_DNA"/>
</dbReference>
<dbReference type="InterPro" id="IPR001611">
    <property type="entry name" value="Leu-rich_rpt"/>
</dbReference>
<keyword evidence="3" id="KW-0547">Nucleotide-binding</keyword>
<dbReference type="PANTHER" id="PTHR48056:SF81">
    <property type="entry name" value="RECEPTOR PROTEIN-TYROSINE KINASE CEPR1"/>
    <property type="match status" value="1"/>
</dbReference>
<dbReference type="Pfam" id="PF00560">
    <property type="entry name" value="LRR_1"/>
    <property type="match status" value="2"/>
</dbReference>
<keyword evidence="1" id="KW-0433">Leucine-rich repeat</keyword>
<organism evidence="6 7">
    <name type="scientific">Vitis vinifera</name>
    <name type="common">Grape</name>
    <dbReference type="NCBI Taxonomy" id="29760"/>
    <lineage>
        <taxon>Eukaryota</taxon>
        <taxon>Viridiplantae</taxon>
        <taxon>Streptophyta</taxon>
        <taxon>Embryophyta</taxon>
        <taxon>Tracheophyta</taxon>
        <taxon>Spermatophyta</taxon>
        <taxon>Magnoliopsida</taxon>
        <taxon>eudicotyledons</taxon>
        <taxon>Gunneridae</taxon>
        <taxon>Pentapetalae</taxon>
        <taxon>rosids</taxon>
        <taxon>Vitales</taxon>
        <taxon>Vitaceae</taxon>
        <taxon>Viteae</taxon>
        <taxon>Vitis</taxon>
    </lineage>
</organism>
<dbReference type="SUPFAM" id="SSF52058">
    <property type="entry name" value="L domain-like"/>
    <property type="match status" value="1"/>
</dbReference>
<dbReference type="Gene3D" id="3.80.10.10">
    <property type="entry name" value="Ribonuclease Inhibitor"/>
    <property type="match status" value="1"/>
</dbReference>
<keyword evidence="2" id="KW-0677">Repeat</keyword>
<reference evidence="6 7" key="1">
    <citation type="journal article" date="2023" name="Hortic Res">
        <title>The complete reference genome for grapevine (Vitis vinifera L.) genetics and breeding.</title>
        <authorList>
            <person name="Shi X."/>
            <person name="Cao S."/>
            <person name="Wang X."/>
            <person name="Huang S."/>
            <person name="Wang Y."/>
            <person name="Liu Z."/>
            <person name="Liu W."/>
            <person name="Leng X."/>
            <person name="Peng Y."/>
            <person name="Wang N."/>
            <person name="Wang Y."/>
            <person name="Ma Z."/>
            <person name="Xu X."/>
            <person name="Zhang F."/>
            <person name="Xue H."/>
            <person name="Zhong H."/>
            <person name="Wang Y."/>
            <person name="Zhang K."/>
            <person name="Velt A."/>
            <person name="Avia K."/>
            <person name="Holtgrawe D."/>
            <person name="Grimplet J."/>
            <person name="Matus J.T."/>
            <person name="Ware D."/>
            <person name="Wu X."/>
            <person name="Wang H."/>
            <person name="Liu C."/>
            <person name="Fang Y."/>
            <person name="Rustenholz C."/>
            <person name="Cheng Z."/>
            <person name="Xiao H."/>
            <person name="Zhou Y."/>
        </authorList>
    </citation>
    <scope>NUCLEOTIDE SEQUENCE [LARGE SCALE GENOMIC DNA]</scope>
    <source>
        <strain evidence="7">cv. Pinot noir / PN40024</strain>
        <tissue evidence="6">Leaf</tissue>
    </source>
</reference>
<keyword evidence="4" id="KW-0067">ATP-binding</keyword>
<protein>
    <recommendedName>
        <fullName evidence="8">Non-specific serine/threonine protein kinase</fullName>
    </recommendedName>
</protein>
<evidence type="ECO:0000256" key="5">
    <source>
        <dbReference type="ARBA" id="ARBA00023180"/>
    </source>
</evidence>
<dbReference type="InterPro" id="IPR050647">
    <property type="entry name" value="Plant_LRR-RLKs"/>
</dbReference>
<dbReference type="PANTHER" id="PTHR48056">
    <property type="entry name" value="LRR RECEPTOR-LIKE SERINE/THREONINE-PROTEIN KINASE-RELATED"/>
    <property type="match status" value="1"/>
</dbReference>
<name>A0ABY9CP85_VITVI</name>
<evidence type="ECO:0000256" key="1">
    <source>
        <dbReference type="ARBA" id="ARBA00022614"/>
    </source>
</evidence>
<dbReference type="InterPro" id="IPR032675">
    <property type="entry name" value="LRR_dom_sf"/>
</dbReference>
<keyword evidence="5" id="KW-0325">Glycoprotein</keyword>
<evidence type="ECO:0000256" key="3">
    <source>
        <dbReference type="ARBA" id="ARBA00022741"/>
    </source>
</evidence>
<accession>A0ABY9CP85</accession>
<evidence type="ECO:0000313" key="6">
    <source>
        <dbReference type="EMBL" id="WJZ96977.1"/>
    </source>
</evidence>
<keyword evidence="7" id="KW-1185">Reference proteome</keyword>